<evidence type="ECO:0000313" key="1">
    <source>
        <dbReference type="EMBL" id="KDR19679.1"/>
    </source>
</evidence>
<proteinExistence type="predicted"/>
<dbReference type="EMBL" id="KK852637">
    <property type="protein sequence ID" value="KDR19679.1"/>
    <property type="molecule type" value="Genomic_DNA"/>
</dbReference>
<name>A0A067R805_ZOONE</name>
<dbReference type="InParanoid" id="A0A067R805"/>
<dbReference type="Proteomes" id="UP000027135">
    <property type="component" value="Unassembled WGS sequence"/>
</dbReference>
<gene>
    <name evidence="1" type="ORF">L798_05135</name>
</gene>
<protein>
    <submittedName>
        <fullName evidence="1">Uncharacterized protein</fullName>
    </submittedName>
</protein>
<dbReference type="AlphaFoldDB" id="A0A067R805"/>
<accession>A0A067R805</accession>
<keyword evidence="2" id="KW-1185">Reference proteome</keyword>
<reference evidence="1 2" key="1">
    <citation type="journal article" date="2014" name="Nat. Commun.">
        <title>Molecular traces of alternative social organization in a termite genome.</title>
        <authorList>
            <person name="Terrapon N."/>
            <person name="Li C."/>
            <person name="Robertson H.M."/>
            <person name="Ji L."/>
            <person name="Meng X."/>
            <person name="Booth W."/>
            <person name="Chen Z."/>
            <person name="Childers C.P."/>
            <person name="Glastad K.M."/>
            <person name="Gokhale K."/>
            <person name="Gowin J."/>
            <person name="Gronenberg W."/>
            <person name="Hermansen R.A."/>
            <person name="Hu H."/>
            <person name="Hunt B.G."/>
            <person name="Huylmans A.K."/>
            <person name="Khalil S.M."/>
            <person name="Mitchell R.D."/>
            <person name="Munoz-Torres M.C."/>
            <person name="Mustard J.A."/>
            <person name="Pan H."/>
            <person name="Reese J.T."/>
            <person name="Scharf M.E."/>
            <person name="Sun F."/>
            <person name="Vogel H."/>
            <person name="Xiao J."/>
            <person name="Yang W."/>
            <person name="Yang Z."/>
            <person name="Yang Z."/>
            <person name="Zhou J."/>
            <person name="Zhu J."/>
            <person name="Brent C.S."/>
            <person name="Elsik C.G."/>
            <person name="Goodisman M.A."/>
            <person name="Liberles D.A."/>
            <person name="Roe R.M."/>
            <person name="Vargo E.L."/>
            <person name="Vilcinskas A."/>
            <person name="Wang J."/>
            <person name="Bornberg-Bauer E."/>
            <person name="Korb J."/>
            <person name="Zhang G."/>
            <person name="Liebig J."/>
        </authorList>
    </citation>
    <scope>NUCLEOTIDE SEQUENCE [LARGE SCALE GENOMIC DNA]</scope>
    <source>
        <tissue evidence="1">Whole organism</tissue>
    </source>
</reference>
<sequence>MVSQPIRLQFQHLPPLKLRLISSSVIFTEFNYIFPPKHVLQDFSDSRKFCTSRKQWDTENLFFREETAGICMNHEPRVIYLGGSFTRAGYTGWLKSDIDL</sequence>
<evidence type="ECO:0000313" key="2">
    <source>
        <dbReference type="Proteomes" id="UP000027135"/>
    </source>
</evidence>
<organism evidence="1 2">
    <name type="scientific">Zootermopsis nevadensis</name>
    <name type="common">Dampwood termite</name>
    <dbReference type="NCBI Taxonomy" id="136037"/>
    <lineage>
        <taxon>Eukaryota</taxon>
        <taxon>Metazoa</taxon>
        <taxon>Ecdysozoa</taxon>
        <taxon>Arthropoda</taxon>
        <taxon>Hexapoda</taxon>
        <taxon>Insecta</taxon>
        <taxon>Pterygota</taxon>
        <taxon>Neoptera</taxon>
        <taxon>Polyneoptera</taxon>
        <taxon>Dictyoptera</taxon>
        <taxon>Blattodea</taxon>
        <taxon>Blattoidea</taxon>
        <taxon>Termitoidae</taxon>
        <taxon>Termopsidae</taxon>
        <taxon>Zootermopsis</taxon>
    </lineage>
</organism>